<protein>
    <submittedName>
        <fullName evidence="1">Uncharacterized protein</fullName>
    </submittedName>
</protein>
<accession>A0ABV7P387</accession>
<keyword evidence="2" id="KW-1185">Reference proteome</keyword>
<gene>
    <name evidence="1" type="ORF">ACFOSH_26030</name>
</gene>
<dbReference type="RefSeq" id="WP_378241682.1">
    <property type="nucleotide sequence ID" value="NZ_JBHRWK010000042.1"/>
</dbReference>
<dbReference type="Proteomes" id="UP001595645">
    <property type="component" value="Unassembled WGS sequence"/>
</dbReference>
<proteinExistence type="predicted"/>
<organism evidence="1 2">
    <name type="scientific">Amycolatopsis speibonae</name>
    <dbReference type="NCBI Taxonomy" id="1450224"/>
    <lineage>
        <taxon>Bacteria</taxon>
        <taxon>Bacillati</taxon>
        <taxon>Actinomycetota</taxon>
        <taxon>Actinomycetes</taxon>
        <taxon>Pseudonocardiales</taxon>
        <taxon>Pseudonocardiaceae</taxon>
        <taxon>Amycolatopsis</taxon>
    </lineage>
</organism>
<name>A0ABV7P387_9PSEU</name>
<comment type="caution">
    <text evidence="1">The sequence shown here is derived from an EMBL/GenBank/DDBJ whole genome shotgun (WGS) entry which is preliminary data.</text>
</comment>
<dbReference type="EMBL" id="JBHRWK010000042">
    <property type="protein sequence ID" value="MFC3452908.1"/>
    <property type="molecule type" value="Genomic_DNA"/>
</dbReference>
<evidence type="ECO:0000313" key="2">
    <source>
        <dbReference type="Proteomes" id="UP001595645"/>
    </source>
</evidence>
<evidence type="ECO:0000313" key="1">
    <source>
        <dbReference type="EMBL" id="MFC3452908.1"/>
    </source>
</evidence>
<reference evidence="2" key="1">
    <citation type="journal article" date="2019" name="Int. J. Syst. Evol. Microbiol.">
        <title>The Global Catalogue of Microorganisms (GCM) 10K type strain sequencing project: providing services to taxonomists for standard genome sequencing and annotation.</title>
        <authorList>
            <consortium name="The Broad Institute Genomics Platform"/>
            <consortium name="The Broad Institute Genome Sequencing Center for Infectious Disease"/>
            <person name="Wu L."/>
            <person name="Ma J."/>
        </authorList>
    </citation>
    <scope>NUCLEOTIDE SEQUENCE [LARGE SCALE GENOMIC DNA]</scope>
    <source>
        <strain evidence="2">CGMCC 4.7676</strain>
    </source>
</reference>
<sequence>MTGKRKLGKWDDARASYENFKIYDDSAIRRATELGYATCNHSWPRFTGRGHETRSAATLWKP</sequence>